<evidence type="ECO:0000313" key="2">
    <source>
        <dbReference type="EMBL" id="KAE9398278.1"/>
    </source>
</evidence>
<sequence>MSPFTTLAASANDAKTDTYMETRIEPTSKRNLPPVEPIRLHPLDYLMPQVNIQVAFVFKIARVHEKSEPVISEFREQFESIVTKLKSGLAEALEVYPPVAGTIRTSGDDALAMTIVCDGQGAIFITQIEDRKYVESEHWLDRLAGKNHNDGDISKPIFAVKLTLFSCGTIVMIAAMHHFAADLTSYMDFIGAWAQLSRGEDLPTAYSSLLWSRNLDLSPPAVVPSTIPGITSLSPSPVPLPVFRQGDGLSWFVSDANVAKLKADCMALVKKKQVNSWISSSDALTALTWGAMTRAQNYVLDIPGHTRTVGSLALSVNGRERIPGLGPSEAGGPSRYFGNLNLFLTVYTPRADLLEANMEATSRVALAIRQTLQDGTTPEVIAARVAFLEAQAEAKEQVFFESSDCMTSSWSKYDMTSFDFGLGPDVQSVGTTIGTKAAFPAGMIFITRGSGGLIVATTTEKEADELLKVDPVLTRYAEVV</sequence>
<dbReference type="InterPro" id="IPR050317">
    <property type="entry name" value="Plant_Fungal_Acyltransferase"/>
</dbReference>
<dbReference type="Proteomes" id="UP000799118">
    <property type="component" value="Unassembled WGS sequence"/>
</dbReference>
<dbReference type="PANTHER" id="PTHR31642:SF310">
    <property type="entry name" value="FATTY ALCOHOL:CAFFEOYL-COA ACYLTRANSFERASE"/>
    <property type="match status" value="1"/>
</dbReference>
<evidence type="ECO:0000313" key="3">
    <source>
        <dbReference type="Proteomes" id="UP000799118"/>
    </source>
</evidence>
<dbReference type="GO" id="GO:0016747">
    <property type="term" value="F:acyltransferase activity, transferring groups other than amino-acyl groups"/>
    <property type="evidence" value="ECO:0007669"/>
    <property type="project" value="TreeGrafter"/>
</dbReference>
<protein>
    <recommendedName>
        <fullName evidence="4">Transferase</fullName>
    </recommendedName>
</protein>
<keyword evidence="3" id="KW-1185">Reference proteome</keyword>
<dbReference type="PANTHER" id="PTHR31642">
    <property type="entry name" value="TRICHOTHECENE 3-O-ACETYLTRANSFERASE"/>
    <property type="match status" value="1"/>
</dbReference>
<evidence type="ECO:0008006" key="4">
    <source>
        <dbReference type="Google" id="ProtNLM"/>
    </source>
</evidence>
<keyword evidence="1" id="KW-0808">Transferase</keyword>
<accession>A0A6A4HLK4</accession>
<dbReference type="EMBL" id="ML769485">
    <property type="protein sequence ID" value="KAE9398278.1"/>
    <property type="molecule type" value="Genomic_DNA"/>
</dbReference>
<reference evidence="2" key="1">
    <citation type="journal article" date="2019" name="Environ. Microbiol.">
        <title>Fungal ecological strategies reflected in gene transcription - a case study of two litter decomposers.</title>
        <authorList>
            <person name="Barbi F."/>
            <person name="Kohler A."/>
            <person name="Barry K."/>
            <person name="Baskaran P."/>
            <person name="Daum C."/>
            <person name="Fauchery L."/>
            <person name="Ihrmark K."/>
            <person name="Kuo A."/>
            <person name="LaButti K."/>
            <person name="Lipzen A."/>
            <person name="Morin E."/>
            <person name="Grigoriev I.V."/>
            <person name="Henrissat B."/>
            <person name="Lindahl B."/>
            <person name="Martin F."/>
        </authorList>
    </citation>
    <scope>NUCLEOTIDE SEQUENCE</scope>
    <source>
        <strain evidence="2">JB14</strain>
    </source>
</reference>
<evidence type="ECO:0000256" key="1">
    <source>
        <dbReference type="ARBA" id="ARBA00022679"/>
    </source>
</evidence>
<gene>
    <name evidence="2" type="ORF">BT96DRAFT_920938</name>
</gene>
<organism evidence="2 3">
    <name type="scientific">Gymnopus androsaceus JB14</name>
    <dbReference type="NCBI Taxonomy" id="1447944"/>
    <lineage>
        <taxon>Eukaryota</taxon>
        <taxon>Fungi</taxon>
        <taxon>Dikarya</taxon>
        <taxon>Basidiomycota</taxon>
        <taxon>Agaricomycotina</taxon>
        <taxon>Agaricomycetes</taxon>
        <taxon>Agaricomycetidae</taxon>
        <taxon>Agaricales</taxon>
        <taxon>Marasmiineae</taxon>
        <taxon>Omphalotaceae</taxon>
        <taxon>Gymnopus</taxon>
    </lineage>
</organism>
<dbReference type="OrthoDB" id="1862401at2759"/>
<proteinExistence type="predicted"/>
<dbReference type="InterPro" id="IPR023213">
    <property type="entry name" value="CAT-like_dom_sf"/>
</dbReference>
<dbReference type="Gene3D" id="3.30.559.10">
    <property type="entry name" value="Chloramphenicol acetyltransferase-like domain"/>
    <property type="match status" value="2"/>
</dbReference>
<name>A0A6A4HLK4_9AGAR</name>
<dbReference type="Pfam" id="PF02458">
    <property type="entry name" value="Transferase"/>
    <property type="match status" value="1"/>
</dbReference>
<dbReference type="AlphaFoldDB" id="A0A6A4HLK4"/>